<dbReference type="Gene3D" id="3.30.300.30">
    <property type="match status" value="1"/>
</dbReference>
<dbReference type="PANTHER" id="PTHR43201:SF5">
    <property type="entry name" value="MEDIUM-CHAIN ACYL-COA LIGASE ACSF2, MITOCHONDRIAL"/>
    <property type="match status" value="1"/>
</dbReference>
<dbReference type="RefSeq" id="WP_188578451.1">
    <property type="nucleotide sequence ID" value="NZ_BMDZ01000028.1"/>
</dbReference>
<keyword evidence="6" id="KW-1185">Reference proteome</keyword>
<dbReference type="EMBL" id="BMDZ01000028">
    <property type="protein sequence ID" value="GGB43320.1"/>
    <property type="molecule type" value="Genomic_DNA"/>
</dbReference>
<evidence type="ECO:0000259" key="4">
    <source>
        <dbReference type="Pfam" id="PF13193"/>
    </source>
</evidence>
<dbReference type="Gene3D" id="3.40.50.12780">
    <property type="entry name" value="N-terminal domain of ligase-like"/>
    <property type="match status" value="1"/>
</dbReference>
<comment type="similarity">
    <text evidence="1">Belongs to the ATP-dependent AMP-binding enzyme family.</text>
</comment>
<gene>
    <name evidence="5" type="ORF">GCM10011505_25810</name>
</gene>
<evidence type="ECO:0000259" key="3">
    <source>
        <dbReference type="Pfam" id="PF00501"/>
    </source>
</evidence>
<keyword evidence="2 5" id="KW-0436">Ligase</keyword>
<dbReference type="InterPro" id="IPR020845">
    <property type="entry name" value="AMP-binding_CS"/>
</dbReference>
<evidence type="ECO:0000313" key="5">
    <source>
        <dbReference type="EMBL" id="GGB43320.1"/>
    </source>
</evidence>
<dbReference type="SUPFAM" id="SSF56801">
    <property type="entry name" value="Acetyl-CoA synthetase-like"/>
    <property type="match status" value="1"/>
</dbReference>
<reference evidence="6" key="1">
    <citation type="journal article" date="2019" name="Int. J. Syst. Evol. Microbiol.">
        <title>The Global Catalogue of Microorganisms (GCM) 10K type strain sequencing project: providing services to taxonomists for standard genome sequencing and annotation.</title>
        <authorList>
            <consortium name="The Broad Institute Genomics Platform"/>
            <consortium name="The Broad Institute Genome Sequencing Center for Infectious Disease"/>
            <person name="Wu L."/>
            <person name="Ma J."/>
        </authorList>
    </citation>
    <scope>NUCLEOTIDE SEQUENCE [LARGE SCALE GENOMIC DNA]</scope>
    <source>
        <strain evidence="6">CGMCC 1.10188</strain>
    </source>
</reference>
<dbReference type="Proteomes" id="UP000603352">
    <property type="component" value="Unassembled WGS sequence"/>
</dbReference>
<dbReference type="InterPro" id="IPR000873">
    <property type="entry name" value="AMP-dep_synth/lig_dom"/>
</dbReference>
<organism evidence="5 6">
    <name type="scientific">Tistrella bauzanensis</name>
    <dbReference type="NCBI Taxonomy" id="657419"/>
    <lineage>
        <taxon>Bacteria</taxon>
        <taxon>Pseudomonadati</taxon>
        <taxon>Pseudomonadota</taxon>
        <taxon>Alphaproteobacteria</taxon>
        <taxon>Geminicoccales</taxon>
        <taxon>Geminicoccaceae</taxon>
        <taxon>Tistrella</taxon>
    </lineage>
</organism>
<evidence type="ECO:0000256" key="1">
    <source>
        <dbReference type="ARBA" id="ARBA00006432"/>
    </source>
</evidence>
<dbReference type="Pfam" id="PF13193">
    <property type="entry name" value="AMP-binding_C"/>
    <property type="match status" value="1"/>
</dbReference>
<dbReference type="GO" id="GO:0016874">
    <property type="term" value="F:ligase activity"/>
    <property type="evidence" value="ECO:0007669"/>
    <property type="project" value="UniProtKB-KW"/>
</dbReference>
<protein>
    <submittedName>
        <fullName evidence="5">Long-chain-fatty-acid--CoA ligase</fullName>
    </submittedName>
</protein>
<feature type="domain" description="AMP-binding enzyme C-terminal" evidence="4">
    <location>
        <begin position="449"/>
        <end position="524"/>
    </location>
</feature>
<proteinExistence type="inferred from homology"/>
<accession>A0ABQ1IIK3</accession>
<comment type="caution">
    <text evidence="5">The sequence shown here is derived from an EMBL/GenBank/DDBJ whole genome shotgun (WGS) entry which is preliminary data.</text>
</comment>
<dbReference type="InterPro" id="IPR025110">
    <property type="entry name" value="AMP-bd_C"/>
</dbReference>
<name>A0ABQ1IIK3_9PROT</name>
<sequence>MPGDGPMPDVPAHDDPAMNTMFAGFLAQARLRPSAEAVVLGAARIDYARLRTRGLAIAQAVAALPPPGAAARTVRPARLRSLKVVALILDNRLEFVEAFIGTVMAGAVVLVIDPKLTPEQGQGLLDSLRPDLLIHDPAVAPWSGSHDAGAAAGGVLVVTGGADCAYRRWRDRATARLGPGDGPARIDPSTPFLIATTSGTSSAPKAFIRDHASWAESFRNSIAEFGVMPGERVLALGPLVHGLSLYATMEALAAGATAVLMQRFDAVRAAEVASAERADVMVGVPTMFDTLAQGLEAAGSRIASVRAIVSAGAKLPPAMAAILRAALPRAEIQEYYGASELSFVTLARSSRGDPPESVGRAFHGVSLRIVDPDGRPLSAGEVGRIDVRSRMVSSGYILGGEDGSGFLALDGGWYTVGDLGRLDDRGRLYILGRAGGMIITGGLNVYPGEVEAAVLSVPGIAEAFVFGDPDPHWGQQVAVVLRGEGEAAADLHVLRAALDGRLARHKQPRLLWRVGDWPLATSGKIARGRVLDMLGAGKLGAPQRLHDSMTPGAARERA</sequence>
<dbReference type="PROSITE" id="PS00455">
    <property type="entry name" value="AMP_BINDING"/>
    <property type="match status" value="1"/>
</dbReference>
<evidence type="ECO:0000256" key="2">
    <source>
        <dbReference type="ARBA" id="ARBA00022598"/>
    </source>
</evidence>
<dbReference type="PANTHER" id="PTHR43201">
    <property type="entry name" value="ACYL-COA SYNTHETASE"/>
    <property type="match status" value="1"/>
</dbReference>
<dbReference type="Pfam" id="PF00501">
    <property type="entry name" value="AMP-binding"/>
    <property type="match status" value="1"/>
</dbReference>
<evidence type="ECO:0000313" key="6">
    <source>
        <dbReference type="Proteomes" id="UP000603352"/>
    </source>
</evidence>
<feature type="domain" description="AMP-dependent synthetase/ligase" evidence="3">
    <location>
        <begin position="28"/>
        <end position="396"/>
    </location>
</feature>
<dbReference type="InterPro" id="IPR045851">
    <property type="entry name" value="AMP-bd_C_sf"/>
</dbReference>
<dbReference type="InterPro" id="IPR042099">
    <property type="entry name" value="ANL_N_sf"/>
</dbReference>